<evidence type="ECO:0000256" key="1">
    <source>
        <dbReference type="SAM" id="SignalP"/>
    </source>
</evidence>
<protein>
    <recommendedName>
        <fullName evidence="4">Methyltransferase domain-containing protein</fullName>
    </recommendedName>
</protein>
<evidence type="ECO:0000313" key="2">
    <source>
        <dbReference type="EMBL" id="KAL3778084.1"/>
    </source>
</evidence>
<gene>
    <name evidence="2" type="ORF">ACHAWO_001750</name>
</gene>
<feature type="signal peptide" evidence="1">
    <location>
        <begin position="1"/>
        <end position="18"/>
    </location>
</feature>
<feature type="chain" id="PRO_5044775293" description="Methyltransferase domain-containing protein" evidence="1">
    <location>
        <begin position="19"/>
        <end position="328"/>
    </location>
</feature>
<dbReference type="SUPFAM" id="SSF53335">
    <property type="entry name" value="S-adenosyl-L-methionine-dependent methyltransferases"/>
    <property type="match status" value="1"/>
</dbReference>
<dbReference type="EMBL" id="JALLPJ020001006">
    <property type="protein sequence ID" value="KAL3778084.1"/>
    <property type="molecule type" value="Genomic_DNA"/>
</dbReference>
<comment type="caution">
    <text evidence="2">The sequence shown here is derived from an EMBL/GenBank/DDBJ whole genome shotgun (WGS) entry which is preliminary data.</text>
</comment>
<dbReference type="Gene3D" id="3.40.50.150">
    <property type="entry name" value="Vaccinia Virus protein VP39"/>
    <property type="match status" value="1"/>
</dbReference>
<dbReference type="AlphaFoldDB" id="A0ABD3NQN8"/>
<dbReference type="Pfam" id="PF13489">
    <property type="entry name" value="Methyltransf_23"/>
    <property type="match status" value="1"/>
</dbReference>
<dbReference type="InterPro" id="IPR050508">
    <property type="entry name" value="Methyltransf_Superfamily"/>
</dbReference>
<name>A0ABD3NQN8_9STRA</name>
<dbReference type="CDD" id="cd02440">
    <property type="entry name" value="AdoMet_MTases"/>
    <property type="match status" value="1"/>
</dbReference>
<dbReference type="InterPro" id="IPR029063">
    <property type="entry name" value="SAM-dependent_MTases_sf"/>
</dbReference>
<sequence>MKLSSSAIIVCLLQTTAAFRNTPPGSSDPVTKILKDDVVKTAEAPPIVNQILNTSEECVVDYWARKDIHTLGNVGFGGAVHAAMAPLATKMIDVKAYGGVDVRALISQELRSKVNKTQARVIDFCSGVGMSTRALEKVRLAFHDAEYIVGVDTSEEMIRMAEVISRHEFEFNKAFGRHVQGLSMLVNDGLKSLLSAFSEEANPSPCAGKCQASYIVSNAESTHYPAGMFDIVTIMYGFHEIPEAGRNRIINEAKRLLRTGGHLAVLDICPTYMPSEYMLAGEPFVKEYQRNIDSQLFNFEGFSAKKRVVVAGHVNLWLLTKNESTLAP</sequence>
<dbReference type="Proteomes" id="UP001530400">
    <property type="component" value="Unassembled WGS sequence"/>
</dbReference>
<evidence type="ECO:0008006" key="4">
    <source>
        <dbReference type="Google" id="ProtNLM"/>
    </source>
</evidence>
<dbReference type="PANTHER" id="PTHR42912:SF93">
    <property type="entry name" value="N6-ADENOSINE-METHYLTRANSFERASE TMT1A"/>
    <property type="match status" value="1"/>
</dbReference>
<reference evidence="2 3" key="1">
    <citation type="submission" date="2024-10" db="EMBL/GenBank/DDBJ databases">
        <title>Updated reference genomes for cyclostephanoid diatoms.</title>
        <authorList>
            <person name="Roberts W.R."/>
            <person name="Alverson A.J."/>
        </authorList>
    </citation>
    <scope>NUCLEOTIDE SEQUENCE [LARGE SCALE GENOMIC DNA]</scope>
    <source>
        <strain evidence="2 3">AJA010-31</strain>
    </source>
</reference>
<accession>A0ABD3NQN8</accession>
<evidence type="ECO:0000313" key="3">
    <source>
        <dbReference type="Proteomes" id="UP001530400"/>
    </source>
</evidence>
<proteinExistence type="predicted"/>
<keyword evidence="3" id="KW-1185">Reference proteome</keyword>
<dbReference type="PANTHER" id="PTHR42912">
    <property type="entry name" value="METHYLTRANSFERASE"/>
    <property type="match status" value="1"/>
</dbReference>
<keyword evidence="1" id="KW-0732">Signal</keyword>
<organism evidence="2 3">
    <name type="scientific">Cyclotella atomus</name>
    <dbReference type="NCBI Taxonomy" id="382360"/>
    <lineage>
        <taxon>Eukaryota</taxon>
        <taxon>Sar</taxon>
        <taxon>Stramenopiles</taxon>
        <taxon>Ochrophyta</taxon>
        <taxon>Bacillariophyta</taxon>
        <taxon>Coscinodiscophyceae</taxon>
        <taxon>Thalassiosirophycidae</taxon>
        <taxon>Stephanodiscales</taxon>
        <taxon>Stephanodiscaceae</taxon>
        <taxon>Cyclotella</taxon>
    </lineage>
</organism>